<name>A0A1R3I225_COCAP</name>
<sequence>MGSDEKGRTSNGEEKQEEILGTSWSSKSSSYKMAMEEGMTVVDWLGLSSSVHRVFSVEMGF</sequence>
<organism evidence="2 3">
    <name type="scientific">Corchorus capsularis</name>
    <name type="common">Jute</name>
    <dbReference type="NCBI Taxonomy" id="210143"/>
    <lineage>
        <taxon>Eukaryota</taxon>
        <taxon>Viridiplantae</taxon>
        <taxon>Streptophyta</taxon>
        <taxon>Embryophyta</taxon>
        <taxon>Tracheophyta</taxon>
        <taxon>Spermatophyta</taxon>
        <taxon>Magnoliopsida</taxon>
        <taxon>eudicotyledons</taxon>
        <taxon>Gunneridae</taxon>
        <taxon>Pentapetalae</taxon>
        <taxon>rosids</taxon>
        <taxon>malvids</taxon>
        <taxon>Malvales</taxon>
        <taxon>Malvaceae</taxon>
        <taxon>Grewioideae</taxon>
        <taxon>Apeibeae</taxon>
        <taxon>Corchorus</taxon>
    </lineage>
</organism>
<evidence type="ECO:0000313" key="2">
    <source>
        <dbReference type="EMBL" id="OMO76628.1"/>
    </source>
</evidence>
<dbReference type="Gramene" id="OMO76628">
    <property type="protein sequence ID" value="OMO76628"/>
    <property type="gene ID" value="CCACVL1_15537"/>
</dbReference>
<evidence type="ECO:0000313" key="3">
    <source>
        <dbReference type="Proteomes" id="UP000188268"/>
    </source>
</evidence>
<dbReference type="AlphaFoldDB" id="A0A1R3I225"/>
<feature type="region of interest" description="Disordered" evidence="1">
    <location>
        <begin position="1"/>
        <end position="23"/>
    </location>
</feature>
<reference evidence="2 3" key="1">
    <citation type="submission" date="2013-09" db="EMBL/GenBank/DDBJ databases">
        <title>Corchorus capsularis genome sequencing.</title>
        <authorList>
            <person name="Alam M."/>
            <person name="Haque M.S."/>
            <person name="Islam M.S."/>
            <person name="Emdad E.M."/>
            <person name="Islam M.M."/>
            <person name="Ahmed B."/>
            <person name="Halim A."/>
            <person name="Hossen Q.M.M."/>
            <person name="Hossain M.Z."/>
            <person name="Ahmed R."/>
            <person name="Khan M.M."/>
            <person name="Islam R."/>
            <person name="Rashid M.M."/>
            <person name="Khan S.A."/>
            <person name="Rahman M.S."/>
            <person name="Alam M."/>
        </authorList>
    </citation>
    <scope>NUCLEOTIDE SEQUENCE [LARGE SCALE GENOMIC DNA]</scope>
    <source>
        <strain evidence="3">cv. CVL-1</strain>
        <tissue evidence="2">Whole seedling</tissue>
    </source>
</reference>
<protein>
    <submittedName>
        <fullName evidence="2">Uncharacterized protein</fullName>
    </submittedName>
</protein>
<proteinExistence type="predicted"/>
<dbReference type="Proteomes" id="UP000188268">
    <property type="component" value="Unassembled WGS sequence"/>
</dbReference>
<feature type="compositionally biased region" description="Basic and acidic residues" evidence="1">
    <location>
        <begin position="1"/>
        <end position="18"/>
    </location>
</feature>
<comment type="caution">
    <text evidence="2">The sequence shown here is derived from an EMBL/GenBank/DDBJ whole genome shotgun (WGS) entry which is preliminary data.</text>
</comment>
<accession>A0A1R3I225</accession>
<evidence type="ECO:0000256" key="1">
    <source>
        <dbReference type="SAM" id="MobiDB-lite"/>
    </source>
</evidence>
<keyword evidence="3" id="KW-1185">Reference proteome</keyword>
<gene>
    <name evidence="2" type="ORF">CCACVL1_15537</name>
</gene>
<dbReference type="EMBL" id="AWWV01010865">
    <property type="protein sequence ID" value="OMO76628.1"/>
    <property type="molecule type" value="Genomic_DNA"/>
</dbReference>